<name>A0ABR6GIE3_9HYPH</name>
<dbReference type="Pfam" id="PF09860">
    <property type="entry name" value="DUF2087"/>
    <property type="match status" value="1"/>
</dbReference>
<keyword evidence="3" id="KW-1185">Reference proteome</keyword>
<accession>A0ABR6GIE3</accession>
<proteinExistence type="predicted"/>
<organism evidence="2 3">
    <name type="scientific">Rhizobium laguerreae</name>
    <dbReference type="NCBI Taxonomy" id="1076926"/>
    <lineage>
        <taxon>Bacteria</taxon>
        <taxon>Pseudomonadati</taxon>
        <taxon>Pseudomonadota</taxon>
        <taxon>Alphaproteobacteria</taxon>
        <taxon>Hyphomicrobiales</taxon>
        <taxon>Rhizobiaceae</taxon>
        <taxon>Rhizobium/Agrobacterium group</taxon>
        <taxon>Rhizobium</taxon>
    </lineage>
</organism>
<dbReference type="InterPro" id="IPR018656">
    <property type="entry name" value="DUF2087"/>
</dbReference>
<evidence type="ECO:0000313" key="3">
    <source>
        <dbReference type="Proteomes" id="UP000542811"/>
    </source>
</evidence>
<gene>
    <name evidence="2" type="ORF">FHS25_006581</name>
</gene>
<comment type="caution">
    <text evidence="2">The sequence shown here is derived from an EMBL/GenBank/DDBJ whole genome shotgun (WGS) entry which is preliminary data.</text>
</comment>
<reference evidence="2 3" key="1">
    <citation type="submission" date="2020-08" db="EMBL/GenBank/DDBJ databases">
        <title>Genomic Encyclopedia of Type Strains, Phase III (KMG-III): the genomes of soil and plant-associated and newly described type strains.</title>
        <authorList>
            <person name="Whitman W."/>
        </authorList>
    </citation>
    <scope>NUCLEOTIDE SEQUENCE [LARGE SCALE GENOMIC DNA]</scope>
    <source>
        <strain evidence="2 3">CECT 8280</strain>
    </source>
</reference>
<dbReference type="Proteomes" id="UP000542811">
    <property type="component" value="Unassembled WGS sequence"/>
</dbReference>
<protein>
    <recommendedName>
        <fullName evidence="1">DUF2087 domain-containing protein</fullName>
    </recommendedName>
</protein>
<dbReference type="GeneID" id="67488882"/>
<dbReference type="RefSeq" id="WP_077976338.1">
    <property type="nucleotide sequence ID" value="NZ_JAAXQT010000016.1"/>
</dbReference>
<sequence length="184" mass="20887">MSRTLIPLQVSDTSTFAKALRAQLVAHQGLPSHLQMLNMVAKAAGHGNMQALRARAELNSAIIRVDEEDIISKRPEAVDEKHIERVVRCFDDSRSLLRWPSRRSDQILVLWILWSQMPASVAMSERDVSGLLQEKHLFGDHALLRRELYELGLVTRTRDGSVYRRVEQPVAMNLASALRRLASR</sequence>
<evidence type="ECO:0000313" key="2">
    <source>
        <dbReference type="EMBL" id="MBB3166065.1"/>
    </source>
</evidence>
<feature type="domain" description="DUF2087" evidence="1">
    <location>
        <begin position="96"/>
        <end position="165"/>
    </location>
</feature>
<dbReference type="EMBL" id="JACHXX010000014">
    <property type="protein sequence ID" value="MBB3166065.1"/>
    <property type="molecule type" value="Genomic_DNA"/>
</dbReference>
<evidence type="ECO:0000259" key="1">
    <source>
        <dbReference type="Pfam" id="PF09860"/>
    </source>
</evidence>